<evidence type="ECO:0000256" key="1">
    <source>
        <dbReference type="SAM" id="MobiDB-lite"/>
    </source>
</evidence>
<keyword evidence="3" id="KW-1185">Reference proteome</keyword>
<organism evidence="2 3">
    <name type="scientific">Candidatus Protofrankia californiensis</name>
    <dbReference type="NCBI Taxonomy" id="1839754"/>
    <lineage>
        <taxon>Bacteria</taxon>
        <taxon>Bacillati</taxon>
        <taxon>Actinomycetota</taxon>
        <taxon>Actinomycetes</taxon>
        <taxon>Frankiales</taxon>
        <taxon>Frankiaceae</taxon>
        <taxon>Protofrankia</taxon>
    </lineage>
</organism>
<gene>
    <name evidence="2" type="ORF">FDG2_4128</name>
</gene>
<evidence type="ECO:0000313" key="2">
    <source>
        <dbReference type="EMBL" id="SBW24370.1"/>
    </source>
</evidence>
<dbReference type="EMBL" id="FLUV01001738">
    <property type="protein sequence ID" value="SBW24370.1"/>
    <property type="molecule type" value="Genomic_DNA"/>
</dbReference>
<dbReference type="AlphaFoldDB" id="A0A1C3P3M3"/>
<proteinExistence type="predicted"/>
<sequence length="59" mass="7006">MTVYRWVQRFTPLLTDASRPCRHAEYSERERHPDTSTSTSYEFTNDLYELVELATVHVV</sequence>
<evidence type="ECO:0000313" key="3">
    <source>
        <dbReference type="Proteomes" id="UP000199013"/>
    </source>
</evidence>
<reference evidence="3" key="1">
    <citation type="submission" date="2016-02" db="EMBL/GenBank/DDBJ databases">
        <authorList>
            <person name="Wibberg D."/>
        </authorList>
    </citation>
    <scope>NUCLEOTIDE SEQUENCE [LARGE SCALE GENOMIC DNA]</scope>
</reference>
<protein>
    <submittedName>
        <fullName evidence="2">Uncharacterized protein</fullName>
    </submittedName>
</protein>
<dbReference type="Proteomes" id="UP000199013">
    <property type="component" value="Unassembled WGS sequence"/>
</dbReference>
<accession>A0A1C3P3M3</accession>
<feature type="region of interest" description="Disordered" evidence="1">
    <location>
        <begin position="21"/>
        <end position="40"/>
    </location>
</feature>
<feature type="compositionally biased region" description="Basic and acidic residues" evidence="1">
    <location>
        <begin position="22"/>
        <end position="34"/>
    </location>
</feature>
<name>A0A1C3P3M3_9ACTN</name>